<dbReference type="Proteomes" id="UP000216020">
    <property type="component" value="Unassembled WGS sequence"/>
</dbReference>
<dbReference type="InterPro" id="IPR005288">
    <property type="entry name" value="NadB"/>
</dbReference>
<comment type="caution">
    <text evidence="14">The sequence shown here is derived from an EMBL/GenBank/DDBJ whole genome shotgun (WGS) entry which is preliminary data.</text>
</comment>
<comment type="similarity">
    <text evidence="3 11">Belongs to the FAD-dependent oxidoreductase 2 family. NadB subfamily.</text>
</comment>
<dbReference type="PANTHER" id="PTHR42716:SF2">
    <property type="entry name" value="L-ASPARTATE OXIDASE, CHLOROPLASTIC"/>
    <property type="match status" value="1"/>
</dbReference>
<gene>
    <name evidence="14" type="ORF">CAL29_19620</name>
</gene>
<comment type="cofactor">
    <cofactor evidence="1 11">
        <name>FAD</name>
        <dbReference type="ChEBI" id="CHEBI:57692"/>
    </cofactor>
</comment>
<dbReference type="RefSeq" id="WP_094854697.1">
    <property type="nucleotide sequence ID" value="NZ_NEVM01000005.1"/>
</dbReference>
<dbReference type="EMBL" id="NEVM01000005">
    <property type="protein sequence ID" value="OZI30267.1"/>
    <property type="molecule type" value="Genomic_DNA"/>
</dbReference>
<sequence>MPIAHAPAAAEDTLHCDAIIVGAGLAGLSVALQLPAHWRVVLLLKDARAECASSRAQGGIAAVVDAQDSLDSHIQDTLAAGAGLCDEHSVRHILANAPQALAWLRQQGVPFTLLDDGSGLHLTREGGHSHRRIAHAADATGKAIMDSLWQRIDRSGNIDVLEHHAAIDLHTVSPTLADSRICQGVWAQDLRRACHRLLLAPRVVLATGGMGQLYPRTTNPPSATADGVAMAWRAGCAVRDLEFVQFHPTGLYAPDAAGFLISEALRGEGGLLCLPDGTHFMPAHDARAELAPRDVVARAIFHEMQRHGLPCVHLDMRHKGSEFLHRHFPNILAECLRHGIDITRQTIPVAPVAHYACGGIVTDLRARTALPGLYAVGENACTGLHGANRLASNSLLECVVMGHAAACDMIALATGKPAMAGWPDATQPPPPHAAPPAHAAGATSYATLRRQLAEAMWQGAGIVRNAHDLRIARQTVQALRDQCASLHFRDSLSGMPAVTSAPDALALRNLLDAAALLLDAALRRGQSCGLHTRSDNRSEDHEAA</sequence>
<comment type="subcellular location">
    <subcellularLocation>
        <location evidence="11">Cytoplasm</location>
    </subcellularLocation>
</comment>
<reference evidence="15" key="1">
    <citation type="submission" date="2017-05" db="EMBL/GenBank/DDBJ databases">
        <title>Complete and WGS of Bordetella genogroups.</title>
        <authorList>
            <person name="Spilker T."/>
            <person name="Lipuma J."/>
        </authorList>
    </citation>
    <scope>NUCLEOTIDE SEQUENCE [LARGE SCALE GENOMIC DNA]</scope>
    <source>
        <strain evidence="15">AU16122</strain>
    </source>
</reference>
<dbReference type="Gene3D" id="3.90.700.10">
    <property type="entry name" value="Succinate dehydrogenase/fumarate reductase flavoprotein, catalytic domain"/>
    <property type="match status" value="1"/>
</dbReference>
<dbReference type="Gene3D" id="1.20.58.100">
    <property type="entry name" value="Fumarate reductase/succinate dehydrogenase flavoprotein-like, C-terminal domain"/>
    <property type="match status" value="1"/>
</dbReference>
<name>A0A261RZT6_9BORD</name>
<dbReference type="FunFam" id="3.90.700.10:FF:000002">
    <property type="entry name" value="L-aspartate oxidase"/>
    <property type="match status" value="1"/>
</dbReference>
<evidence type="ECO:0000313" key="15">
    <source>
        <dbReference type="Proteomes" id="UP000216020"/>
    </source>
</evidence>
<evidence type="ECO:0000256" key="10">
    <source>
        <dbReference type="NCBIfam" id="TIGR00551"/>
    </source>
</evidence>
<dbReference type="SUPFAM" id="SSF56425">
    <property type="entry name" value="Succinate dehydrogenase/fumarate reductase flavoprotein, catalytic domain"/>
    <property type="match status" value="1"/>
</dbReference>
<organism evidence="14 15">
    <name type="scientific">Bordetella genomosp. 10</name>
    <dbReference type="NCBI Taxonomy" id="1416804"/>
    <lineage>
        <taxon>Bacteria</taxon>
        <taxon>Pseudomonadati</taxon>
        <taxon>Pseudomonadota</taxon>
        <taxon>Betaproteobacteria</taxon>
        <taxon>Burkholderiales</taxon>
        <taxon>Alcaligenaceae</taxon>
        <taxon>Bordetella</taxon>
    </lineage>
</organism>
<accession>A0A261RZT6</accession>
<dbReference type="Gene3D" id="3.50.50.60">
    <property type="entry name" value="FAD/NAD(P)-binding domain"/>
    <property type="match status" value="1"/>
</dbReference>
<dbReference type="SUPFAM" id="SSF51905">
    <property type="entry name" value="FAD/NAD(P)-binding domain"/>
    <property type="match status" value="1"/>
</dbReference>
<evidence type="ECO:0000256" key="1">
    <source>
        <dbReference type="ARBA" id="ARBA00001974"/>
    </source>
</evidence>
<dbReference type="InterPro" id="IPR037099">
    <property type="entry name" value="Fum_R/Succ_DH_flav-like_C_sf"/>
</dbReference>
<evidence type="ECO:0000256" key="4">
    <source>
        <dbReference type="ARBA" id="ARBA00012173"/>
    </source>
</evidence>
<comment type="function">
    <text evidence="11">Catalyzes the oxidation of L-aspartate to iminoaspartate.</text>
</comment>
<dbReference type="UniPathway" id="UPA00253">
    <property type="reaction ID" value="UER00326"/>
</dbReference>
<dbReference type="InterPro" id="IPR015939">
    <property type="entry name" value="Fum_Rdtase/Succ_DH_flav-like_C"/>
</dbReference>
<evidence type="ECO:0000259" key="13">
    <source>
        <dbReference type="Pfam" id="PF02910"/>
    </source>
</evidence>
<evidence type="ECO:0000256" key="11">
    <source>
        <dbReference type="RuleBase" id="RU362049"/>
    </source>
</evidence>
<comment type="pathway">
    <text evidence="2 11">Cofactor biosynthesis; NAD(+) biosynthesis; iminoaspartate from L-aspartate (oxidase route): step 1/1.</text>
</comment>
<feature type="domain" description="Fumarate reductase/succinate dehydrogenase flavoprotein-like C-terminal" evidence="13">
    <location>
        <begin position="449"/>
        <end position="540"/>
    </location>
</feature>
<evidence type="ECO:0000313" key="14">
    <source>
        <dbReference type="EMBL" id="OZI30267.1"/>
    </source>
</evidence>
<dbReference type="InterPro" id="IPR036188">
    <property type="entry name" value="FAD/NAD-bd_sf"/>
</dbReference>
<evidence type="ECO:0000256" key="9">
    <source>
        <dbReference type="ARBA" id="ARBA00048305"/>
    </source>
</evidence>
<dbReference type="NCBIfam" id="TIGR00551">
    <property type="entry name" value="nadB"/>
    <property type="match status" value="1"/>
</dbReference>
<keyword evidence="6 11" id="KW-0662">Pyridine nucleotide biosynthesis</keyword>
<dbReference type="GO" id="GO:0005737">
    <property type="term" value="C:cytoplasm"/>
    <property type="evidence" value="ECO:0007669"/>
    <property type="project" value="UniProtKB-SubCell"/>
</dbReference>
<dbReference type="PANTHER" id="PTHR42716">
    <property type="entry name" value="L-ASPARTATE OXIDASE"/>
    <property type="match status" value="1"/>
</dbReference>
<keyword evidence="5 11" id="KW-0285">Flavoprotein</keyword>
<evidence type="ECO:0000256" key="3">
    <source>
        <dbReference type="ARBA" id="ARBA00008562"/>
    </source>
</evidence>
<evidence type="ECO:0000256" key="8">
    <source>
        <dbReference type="ARBA" id="ARBA00023002"/>
    </source>
</evidence>
<dbReference type="InterPro" id="IPR003953">
    <property type="entry name" value="FAD-dep_OxRdtase_2_FAD-bd"/>
</dbReference>
<dbReference type="SUPFAM" id="SSF46977">
    <property type="entry name" value="Succinate dehydrogenase/fumarate reductase flavoprotein C-terminal domain"/>
    <property type="match status" value="1"/>
</dbReference>
<dbReference type="GO" id="GO:0034628">
    <property type="term" value="P:'de novo' NAD+ biosynthetic process from L-aspartate"/>
    <property type="evidence" value="ECO:0007669"/>
    <property type="project" value="TreeGrafter"/>
</dbReference>
<feature type="domain" description="FAD-dependent oxidoreductase 2 FAD-binding" evidence="12">
    <location>
        <begin position="17"/>
        <end position="395"/>
    </location>
</feature>
<evidence type="ECO:0000256" key="2">
    <source>
        <dbReference type="ARBA" id="ARBA00004950"/>
    </source>
</evidence>
<dbReference type="EC" id="1.4.3.16" evidence="4 10"/>
<evidence type="ECO:0000256" key="7">
    <source>
        <dbReference type="ARBA" id="ARBA00022827"/>
    </source>
</evidence>
<keyword evidence="15" id="KW-1185">Reference proteome</keyword>
<dbReference type="OrthoDB" id="9806724at2"/>
<keyword evidence="7 11" id="KW-0274">FAD</keyword>
<dbReference type="InterPro" id="IPR027477">
    <property type="entry name" value="Succ_DH/fumarate_Rdtase_cat_sf"/>
</dbReference>
<evidence type="ECO:0000256" key="6">
    <source>
        <dbReference type="ARBA" id="ARBA00022642"/>
    </source>
</evidence>
<dbReference type="Pfam" id="PF00890">
    <property type="entry name" value="FAD_binding_2"/>
    <property type="match status" value="1"/>
</dbReference>
<dbReference type="PRINTS" id="PR00368">
    <property type="entry name" value="FADPNR"/>
</dbReference>
<comment type="catalytic activity">
    <reaction evidence="9">
        <text>L-aspartate + O2 = iminosuccinate + H2O2</text>
        <dbReference type="Rhea" id="RHEA:25876"/>
        <dbReference type="ChEBI" id="CHEBI:15379"/>
        <dbReference type="ChEBI" id="CHEBI:16240"/>
        <dbReference type="ChEBI" id="CHEBI:29991"/>
        <dbReference type="ChEBI" id="CHEBI:77875"/>
        <dbReference type="EC" id="1.4.3.16"/>
    </reaction>
    <physiologicalReaction direction="left-to-right" evidence="9">
        <dbReference type="Rhea" id="RHEA:25877"/>
    </physiologicalReaction>
</comment>
<dbReference type="Pfam" id="PF02910">
    <property type="entry name" value="Succ_DH_flav_C"/>
    <property type="match status" value="1"/>
</dbReference>
<protein>
    <recommendedName>
        <fullName evidence="4 10">L-aspartate oxidase</fullName>
        <ecNumber evidence="4 10">1.4.3.16</ecNumber>
    </recommendedName>
</protein>
<evidence type="ECO:0000259" key="12">
    <source>
        <dbReference type="Pfam" id="PF00890"/>
    </source>
</evidence>
<proteinExistence type="inferred from homology"/>
<keyword evidence="8 11" id="KW-0560">Oxidoreductase</keyword>
<dbReference type="AlphaFoldDB" id="A0A261RZT6"/>
<evidence type="ECO:0000256" key="5">
    <source>
        <dbReference type="ARBA" id="ARBA00022630"/>
    </source>
</evidence>
<dbReference type="GO" id="GO:0008734">
    <property type="term" value="F:L-aspartate oxidase activity"/>
    <property type="evidence" value="ECO:0007669"/>
    <property type="project" value="UniProtKB-UniRule"/>
</dbReference>